<dbReference type="RefSeq" id="WP_022593515.1">
    <property type="nucleotide sequence ID" value="NZ_AP025268.1"/>
</dbReference>
<dbReference type="EMBL" id="LWIC01000010">
    <property type="protein sequence ID" value="ORM22470.1"/>
    <property type="molecule type" value="Genomic_DNA"/>
</dbReference>
<evidence type="ECO:0000256" key="1">
    <source>
        <dbReference type="SAM" id="MobiDB-lite"/>
    </source>
</evidence>
<dbReference type="EMBL" id="WUXD01000002">
    <property type="protein sequence ID" value="MBM4627331.1"/>
    <property type="molecule type" value="Genomic_DNA"/>
</dbReference>
<feature type="region of interest" description="Disordered" evidence="1">
    <location>
        <begin position="265"/>
        <end position="289"/>
    </location>
</feature>
<dbReference type="Proteomes" id="UP000738270">
    <property type="component" value="Unassembled WGS sequence"/>
</dbReference>
<evidence type="ECO:0000313" key="3">
    <source>
        <dbReference type="EMBL" id="ORM22470.1"/>
    </source>
</evidence>
<evidence type="ECO:0000313" key="4">
    <source>
        <dbReference type="Proteomes" id="UP000193518"/>
    </source>
</evidence>
<name>A0AAE5MHB9_RHOHA</name>
<evidence type="ECO:0000313" key="2">
    <source>
        <dbReference type="EMBL" id="MBM4627331.1"/>
    </source>
</evidence>
<protein>
    <submittedName>
        <fullName evidence="3">Uncharacterized protein</fullName>
    </submittedName>
</protein>
<accession>A0AAE5MHB9</accession>
<organism evidence="3 4">
    <name type="scientific">Rhodococcus hoagii</name>
    <name type="common">Corynebacterium equii</name>
    <dbReference type="NCBI Taxonomy" id="43767"/>
    <lineage>
        <taxon>Bacteria</taxon>
        <taxon>Bacillati</taxon>
        <taxon>Actinomycetota</taxon>
        <taxon>Actinomycetes</taxon>
        <taxon>Mycobacteriales</taxon>
        <taxon>Nocardiaceae</taxon>
        <taxon>Prescottella</taxon>
    </lineage>
</organism>
<reference evidence="3 4" key="1">
    <citation type="journal article" date="2016" name="Genome Biol. Evol.">
        <title>Pangenome and Phylogenomic Analysis of the Pathogenic Actinobacterium Rhodococcus equi.</title>
        <authorList>
            <person name="Anastasi E."/>
            <person name="MacArthur I."/>
            <person name="Scortti M."/>
            <person name="Alvarez S."/>
            <person name="Giguere S."/>
            <person name="Vazquez-Boland J.A."/>
        </authorList>
    </citation>
    <scope>NUCLEOTIDE SEQUENCE [LARGE SCALE GENOMIC DNA]</scope>
    <source>
        <strain evidence="3 4">PAM1271</strain>
    </source>
</reference>
<comment type="caution">
    <text evidence="3">The sequence shown here is derived from an EMBL/GenBank/DDBJ whole genome shotgun (WGS) entry which is preliminary data.</text>
</comment>
<dbReference type="AlphaFoldDB" id="A0AAE5MHB9"/>
<dbReference type="Proteomes" id="UP000193518">
    <property type="component" value="Unassembled WGS sequence"/>
</dbReference>
<sequence>MSSDDFDFFKKILRDNPAMMRTAYDAMNDPAFQQTLRDATAPSTQKILNQTATHADTTWIAKITEDLRKLTSPAAQVAIQAIASQNPATITKLLDNAKVFSNPALQKVIRDQQRGWFDQIRVATSPVSAKEDDLAPIAELFEDQYGFVPDLPTDEGLVQIDERIESGELPVDDVEQFGREFYKGEKAARALAAAIERLVKEKLLTRNQARRAIYGATLVAVTGLLFVVATTAPEVVGEVLAWTGVAGGHTAGDFAAKMFDKKFPPEAAEGEDALPDGAKESTDDDPEAS</sequence>
<gene>
    <name evidence="3" type="ORF">A5N68_20535</name>
    <name evidence="2" type="ORF">GS453_10630</name>
</gene>
<reference evidence="2" key="2">
    <citation type="submission" date="2019-11" db="EMBL/GenBank/DDBJ databases">
        <title>Spread of Macrolides and rifampicin resistant Rhodococcus equi in clinical isolates in the USA.</title>
        <authorList>
            <person name="Alvarez-Narvaez S."/>
            <person name="Huber L."/>
            <person name="Cohen N.D."/>
            <person name="Slovis N."/>
            <person name="Greiter M."/>
            <person name="Giguere S."/>
            <person name="Hart K."/>
        </authorList>
    </citation>
    <scope>NUCLEOTIDE SEQUENCE</scope>
    <source>
        <strain evidence="2">Lh_38</strain>
    </source>
</reference>
<proteinExistence type="predicted"/>